<dbReference type="Proteomes" id="UP000661112">
    <property type="component" value="Unassembled WGS sequence"/>
</dbReference>
<organism evidence="8 9">
    <name type="scientific">Anabaena azotica FACHB-119</name>
    <dbReference type="NCBI Taxonomy" id="947527"/>
    <lineage>
        <taxon>Bacteria</taxon>
        <taxon>Bacillati</taxon>
        <taxon>Cyanobacteriota</taxon>
        <taxon>Cyanophyceae</taxon>
        <taxon>Nostocales</taxon>
        <taxon>Nostocaceae</taxon>
        <taxon>Anabaena</taxon>
        <taxon>Anabaena azotica</taxon>
    </lineage>
</organism>
<evidence type="ECO:0000256" key="3">
    <source>
        <dbReference type="ARBA" id="ARBA00023125"/>
    </source>
</evidence>
<protein>
    <submittedName>
        <fullName evidence="8">Transposase</fullName>
    </submittedName>
</protein>
<dbReference type="EMBL" id="JACJSG010000069">
    <property type="protein sequence ID" value="MBD2505086.1"/>
    <property type="molecule type" value="Genomic_DNA"/>
</dbReference>
<keyword evidence="3" id="KW-0238">DNA-binding</keyword>
<dbReference type="NCBIfam" id="NF040570">
    <property type="entry name" value="guided_TnpB"/>
    <property type="match status" value="1"/>
</dbReference>
<feature type="region of interest" description="Disordered" evidence="5">
    <location>
        <begin position="212"/>
        <end position="234"/>
    </location>
</feature>
<keyword evidence="2" id="KW-0815">Transposition</keyword>
<evidence type="ECO:0000313" key="8">
    <source>
        <dbReference type="EMBL" id="MBD2505086.1"/>
    </source>
</evidence>
<feature type="region of interest" description="Disordered" evidence="5">
    <location>
        <begin position="395"/>
        <end position="445"/>
    </location>
</feature>
<evidence type="ECO:0000256" key="2">
    <source>
        <dbReference type="ARBA" id="ARBA00022578"/>
    </source>
</evidence>
<evidence type="ECO:0000256" key="4">
    <source>
        <dbReference type="ARBA" id="ARBA00023172"/>
    </source>
</evidence>
<comment type="similarity">
    <text evidence="1">In the C-terminal section; belongs to the transposase 35 family.</text>
</comment>
<evidence type="ECO:0000256" key="1">
    <source>
        <dbReference type="ARBA" id="ARBA00008761"/>
    </source>
</evidence>
<feature type="compositionally biased region" description="Basic residues" evidence="5">
    <location>
        <begin position="213"/>
        <end position="234"/>
    </location>
</feature>
<keyword evidence="9" id="KW-1185">Reference proteome</keyword>
<evidence type="ECO:0000259" key="7">
    <source>
        <dbReference type="Pfam" id="PF07282"/>
    </source>
</evidence>
<sequence>MTFRLYPNKQIEQSLRYHRKLHKDLYNASVYNRFTQYQKFNYSVSYFEQQNCLPAFKKVWTEYKIINSQALQATLKRVDFAFERWFKGLGKRPRYKSTRHYSGWTYPAKSGYSVESNGENGYINVAKIGRIQMRGKAKYWGTPTTCTIVYRNGKWYASITIDVLDQVLKPDVSPTGAIGIDLGCKLALSITDGENHQQIEAPKFLRNAEQKIKKASKEKRRKRTPNRNKKIKASRRYKKAQSKVTKLVRKIGNQRQNWVHQVAAEIVSGNSFVATEKLEVKNMTSIAKKGKRKKQKAGLNKSILDVGFGMLRSTIKYKVEQIGGVFVEVPTKKVKPSQTCPKCGHQHKKTLDIRVHECCFCGYVQDRDIAAAEVMLYWAKGILPGLGTSLVVAESPSSTSSTKARKQAGSMRQLGAKKRQKSVEVSANKEPWDVETHSSGEANCG</sequence>
<dbReference type="RefSeq" id="WP_190479548.1">
    <property type="nucleotide sequence ID" value="NZ_JACJSG010000069.1"/>
</dbReference>
<gene>
    <name evidence="8" type="ORF">H6G83_31550</name>
</gene>
<dbReference type="Pfam" id="PF07282">
    <property type="entry name" value="Cas12f1-like_TNB"/>
    <property type="match status" value="1"/>
</dbReference>
<evidence type="ECO:0000259" key="6">
    <source>
        <dbReference type="Pfam" id="PF01385"/>
    </source>
</evidence>
<accession>A0ABR8DG39</accession>
<evidence type="ECO:0000313" key="9">
    <source>
        <dbReference type="Proteomes" id="UP000661112"/>
    </source>
</evidence>
<feature type="domain" description="Cas12f1-like TNB" evidence="7">
    <location>
        <begin position="308"/>
        <end position="372"/>
    </location>
</feature>
<proteinExistence type="inferred from homology"/>
<name>A0ABR8DG39_9NOST</name>
<comment type="caution">
    <text evidence="8">The sequence shown here is derived from an EMBL/GenBank/DDBJ whole genome shotgun (WGS) entry which is preliminary data.</text>
</comment>
<evidence type="ECO:0000256" key="5">
    <source>
        <dbReference type="SAM" id="MobiDB-lite"/>
    </source>
</evidence>
<feature type="domain" description="Probable transposase IS891/IS1136/IS1341" evidence="6">
    <location>
        <begin position="169"/>
        <end position="286"/>
    </location>
</feature>
<keyword evidence="4" id="KW-0233">DNA recombination</keyword>
<dbReference type="Pfam" id="PF01385">
    <property type="entry name" value="OrfB_IS605"/>
    <property type="match status" value="1"/>
</dbReference>
<reference evidence="8 9" key="1">
    <citation type="journal article" date="2020" name="ISME J.">
        <title>Comparative genomics reveals insights into cyanobacterial evolution and habitat adaptation.</title>
        <authorList>
            <person name="Chen M.Y."/>
            <person name="Teng W.K."/>
            <person name="Zhao L."/>
            <person name="Hu C.X."/>
            <person name="Zhou Y.K."/>
            <person name="Han B.P."/>
            <person name="Song L.R."/>
            <person name="Shu W.S."/>
        </authorList>
    </citation>
    <scope>NUCLEOTIDE SEQUENCE [LARGE SCALE GENOMIC DNA]</scope>
    <source>
        <strain evidence="8 9">FACHB-119</strain>
    </source>
</reference>
<dbReference type="InterPro" id="IPR010095">
    <property type="entry name" value="Cas12f1-like_TNB"/>
</dbReference>
<dbReference type="InterPro" id="IPR001959">
    <property type="entry name" value="Transposase"/>
</dbReference>